<protein>
    <recommendedName>
        <fullName evidence="2">Reverse transcriptase domain-containing protein</fullName>
    </recommendedName>
</protein>
<dbReference type="PANTHER" id="PTHR47027">
    <property type="entry name" value="REVERSE TRANSCRIPTASE DOMAIN-CONTAINING PROTEIN"/>
    <property type="match status" value="1"/>
</dbReference>
<dbReference type="InterPro" id="IPR000477">
    <property type="entry name" value="RT_dom"/>
</dbReference>
<evidence type="ECO:0000313" key="4">
    <source>
        <dbReference type="Proteomes" id="UP001249851"/>
    </source>
</evidence>
<keyword evidence="4" id="KW-1185">Reference proteome</keyword>
<evidence type="ECO:0000259" key="2">
    <source>
        <dbReference type="Pfam" id="PF00078"/>
    </source>
</evidence>
<organism evidence="3 4">
    <name type="scientific">Acropora cervicornis</name>
    <name type="common">Staghorn coral</name>
    <dbReference type="NCBI Taxonomy" id="6130"/>
    <lineage>
        <taxon>Eukaryota</taxon>
        <taxon>Metazoa</taxon>
        <taxon>Cnidaria</taxon>
        <taxon>Anthozoa</taxon>
        <taxon>Hexacorallia</taxon>
        <taxon>Scleractinia</taxon>
        <taxon>Astrocoeniina</taxon>
        <taxon>Acroporidae</taxon>
        <taxon>Acropora</taxon>
    </lineage>
</organism>
<feature type="compositionally biased region" description="Polar residues" evidence="1">
    <location>
        <begin position="327"/>
        <end position="345"/>
    </location>
</feature>
<reference evidence="3" key="2">
    <citation type="journal article" date="2023" name="Science">
        <title>Genomic signatures of disease resistance in endangered staghorn corals.</title>
        <authorList>
            <person name="Vollmer S.V."/>
            <person name="Selwyn J.D."/>
            <person name="Despard B.A."/>
            <person name="Roesel C.L."/>
        </authorList>
    </citation>
    <scope>NUCLEOTIDE SEQUENCE</scope>
    <source>
        <strain evidence="3">K2</strain>
    </source>
</reference>
<dbReference type="PANTHER" id="PTHR47027:SF20">
    <property type="entry name" value="REVERSE TRANSCRIPTASE-LIKE PROTEIN WITH RNA-DIRECTED DNA POLYMERASE DOMAIN"/>
    <property type="match status" value="1"/>
</dbReference>
<accession>A0AAD9PWK2</accession>
<comment type="caution">
    <text evidence="3">The sequence shown here is derived from an EMBL/GenBank/DDBJ whole genome shotgun (WGS) entry which is preliminary data.</text>
</comment>
<proteinExistence type="predicted"/>
<sequence length="375" mass="43023">MWRVLRKRLGEQGGELVDVLEKLYTKTTAKLQGFKKEIPIELGLRQGAPESCMLFNYWCALHDIEKEYPGAGIKFNYNISDECTDRAQRRKHRSRGNLLAKLILYADDIVGAARSKEELEGMMQIITKHFTEFGLRVAESKTVTMTWRTTPDIQEATTLISLNGKDLENVRSFRYLGHWLTNDPKHPKYLNQQVGAVQGTWSKDRRFYTDKDINLHTRVKVAEARVRSRLTYALQSDRLTGRQCRTVDSVWMRMLGSMVRADLPEMVQIRRDSPTLMRVSYRPVTPGRHPASANNSTCGIWHTCAAWKTTHFRNNCCLHRRARRRSATGSDWPTTIRSTRASSGAPSLRQEGGKRVATGNTWRTLTADMPVQQHE</sequence>
<dbReference type="InterPro" id="IPR043502">
    <property type="entry name" value="DNA/RNA_pol_sf"/>
</dbReference>
<gene>
    <name evidence="3" type="ORF">P5673_028993</name>
</gene>
<dbReference type="EMBL" id="JARQWQ010000112">
    <property type="protein sequence ID" value="KAK2550303.1"/>
    <property type="molecule type" value="Genomic_DNA"/>
</dbReference>
<evidence type="ECO:0000313" key="3">
    <source>
        <dbReference type="EMBL" id="KAK2550303.1"/>
    </source>
</evidence>
<dbReference type="AlphaFoldDB" id="A0AAD9PWK2"/>
<dbReference type="Pfam" id="PF00078">
    <property type="entry name" value="RVT_1"/>
    <property type="match status" value="1"/>
</dbReference>
<feature type="region of interest" description="Disordered" evidence="1">
    <location>
        <begin position="327"/>
        <end position="355"/>
    </location>
</feature>
<evidence type="ECO:0000256" key="1">
    <source>
        <dbReference type="SAM" id="MobiDB-lite"/>
    </source>
</evidence>
<dbReference type="SUPFAM" id="SSF56672">
    <property type="entry name" value="DNA/RNA polymerases"/>
    <property type="match status" value="1"/>
</dbReference>
<dbReference type="Proteomes" id="UP001249851">
    <property type="component" value="Unassembled WGS sequence"/>
</dbReference>
<name>A0AAD9PWK2_ACRCE</name>
<reference evidence="3" key="1">
    <citation type="journal article" date="2023" name="G3 (Bethesda)">
        <title>Whole genome assembly and annotation of the endangered Caribbean coral Acropora cervicornis.</title>
        <authorList>
            <person name="Selwyn J.D."/>
            <person name="Vollmer S.V."/>
        </authorList>
    </citation>
    <scope>NUCLEOTIDE SEQUENCE</scope>
    <source>
        <strain evidence="3">K2</strain>
    </source>
</reference>
<feature type="domain" description="Reverse transcriptase" evidence="2">
    <location>
        <begin position="30"/>
        <end position="179"/>
    </location>
</feature>